<sequence length="50" mass="5913">MDILFILDITNITIESLLKTIPQISLFLKSPSRILLSKEIEQIQFHQFPW</sequence>
<dbReference type="AlphaFoldDB" id="A0A381XHU9"/>
<feature type="non-terminal residue" evidence="1">
    <location>
        <position position="50"/>
    </location>
</feature>
<name>A0A381XHU9_9ZZZZ</name>
<organism evidence="1">
    <name type="scientific">marine metagenome</name>
    <dbReference type="NCBI Taxonomy" id="408172"/>
    <lineage>
        <taxon>unclassified sequences</taxon>
        <taxon>metagenomes</taxon>
        <taxon>ecological metagenomes</taxon>
    </lineage>
</organism>
<gene>
    <name evidence="1" type="ORF">METZ01_LOCUS117180</name>
</gene>
<dbReference type="EMBL" id="UINC01015239">
    <property type="protein sequence ID" value="SVA64326.1"/>
    <property type="molecule type" value="Genomic_DNA"/>
</dbReference>
<reference evidence="1" key="1">
    <citation type="submission" date="2018-05" db="EMBL/GenBank/DDBJ databases">
        <authorList>
            <person name="Lanie J.A."/>
            <person name="Ng W.-L."/>
            <person name="Kazmierczak K.M."/>
            <person name="Andrzejewski T.M."/>
            <person name="Davidsen T.M."/>
            <person name="Wayne K.J."/>
            <person name="Tettelin H."/>
            <person name="Glass J.I."/>
            <person name="Rusch D."/>
            <person name="Podicherti R."/>
            <person name="Tsui H.-C.T."/>
            <person name="Winkler M.E."/>
        </authorList>
    </citation>
    <scope>NUCLEOTIDE SEQUENCE</scope>
</reference>
<accession>A0A381XHU9</accession>
<evidence type="ECO:0000313" key="1">
    <source>
        <dbReference type="EMBL" id="SVA64326.1"/>
    </source>
</evidence>
<proteinExistence type="predicted"/>
<protein>
    <submittedName>
        <fullName evidence="1">Uncharacterized protein</fullName>
    </submittedName>
</protein>